<dbReference type="Proteomes" id="UP000242450">
    <property type="component" value="Chromosome X"/>
</dbReference>
<dbReference type="AlphaFoldDB" id="A0A212BZQ4"/>
<evidence type="ECO:0000313" key="2">
    <source>
        <dbReference type="Proteomes" id="UP000242450"/>
    </source>
</evidence>
<keyword evidence="2" id="KW-1185">Reference proteome</keyword>
<dbReference type="EMBL" id="MKHE01000034">
    <property type="protein sequence ID" value="OWJ99222.1"/>
    <property type="molecule type" value="Genomic_DNA"/>
</dbReference>
<organism evidence="1 2">
    <name type="scientific">Cervus elaphus hippelaphus</name>
    <name type="common">European red deer</name>
    <dbReference type="NCBI Taxonomy" id="46360"/>
    <lineage>
        <taxon>Eukaryota</taxon>
        <taxon>Metazoa</taxon>
        <taxon>Chordata</taxon>
        <taxon>Craniata</taxon>
        <taxon>Vertebrata</taxon>
        <taxon>Euteleostomi</taxon>
        <taxon>Mammalia</taxon>
        <taxon>Eutheria</taxon>
        <taxon>Laurasiatheria</taxon>
        <taxon>Artiodactyla</taxon>
        <taxon>Ruminantia</taxon>
        <taxon>Pecora</taxon>
        <taxon>Cervidae</taxon>
        <taxon>Cervinae</taxon>
        <taxon>Cervus</taxon>
    </lineage>
</organism>
<sequence>MAPGAALDLSQVVSWIGVTLLCPENLGCDEVEELENQAMLPNLLLQSVLGRARKDIFQVDIPKHLTPFGQEACPDWALNRKGTERPAH</sequence>
<feature type="non-terminal residue" evidence="1">
    <location>
        <position position="88"/>
    </location>
</feature>
<proteinExistence type="predicted"/>
<protein>
    <submittedName>
        <fullName evidence="1">Uncharacterized protein</fullName>
    </submittedName>
</protein>
<name>A0A212BZQ4_CEREH</name>
<dbReference type="OrthoDB" id="9836939at2759"/>
<reference evidence="1 2" key="1">
    <citation type="journal article" date="2018" name="Mol. Genet. Genomics">
        <title>The red deer Cervus elaphus genome CerEla1.0: sequencing, annotating, genes, and chromosomes.</title>
        <authorList>
            <person name="Bana N.A."/>
            <person name="Nyiri A."/>
            <person name="Nagy J."/>
            <person name="Frank K."/>
            <person name="Nagy T."/>
            <person name="Steger V."/>
            <person name="Schiller M."/>
            <person name="Lakatos P."/>
            <person name="Sugar L."/>
            <person name="Horn P."/>
            <person name="Barta E."/>
            <person name="Orosz L."/>
        </authorList>
    </citation>
    <scope>NUCLEOTIDE SEQUENCE [LARGE SCALE GENOMIC DNA]</scope>
    <source>
        <strain evidence="1">Hungarian</strain>
    </source>
</reference>
<accession>A0A212BZQ4</accession>
<evidence type="ECO:0000313" key="1">
    <source>
        <dbReference type="EMBL" id="OWJ99222.1"/>
    </source>
</evidence>
<gene>
    <name evidence="1" type="ORF">Celaphus_00009597</name>
</gene>
<comment type="caution">
    <text evidence="1">The sequence shown here is derived from an EMBL/GenBank/DDBJ whole genome shotgun (WGS) entry which is preliminary data.</text>
</comment>